<evidence type="ECO:0000256" key="2">
    <source>
        <dbReference type="ARBA" id="ARBA00022490"/>
    </source>
</evidence>
<dbReference type="NCBIfam" id="TIGR02055">
    <property type="entry name" value="APS_reductase"/>
    <property type="match status" value="1"/>
</dbReference>
<dbReference type="PANTHER" id="PTHR46482">
    <property type="entry name" value="5'-ADENYLYLSULFATE REDUCTASE 3, CHLOROPLASTIC"/>
    <property type="match status" value="1"/>
</dbReference>
<dbReference type="Gene3D" id="3.40.50.620">
    <property type="entry name" value="HUPs"/>
    <property type="match status" value="1"/>
</dbReference>
<evidence type="ECO:0000256" key="6">
    <source>
        <dbReference type="ARBA" id="ARBA00023014"/>
    </source>
</evidence>
<dbReference type="GO" id="GO:0051539">
    <property type="term" value="F:4 iron, 4 sulfur cluster binding"/>
    <property type="evidence" value="ECO:0007669"/>
    <property type="project" value="UniProtKB-UniRule"/>
</dbReference>
<dbReference type="AlphaFoldDB" id="A0A149VXC7"/>
<comment type="cofactor">
    <cofactor evidence="14">
        <name>[4Fe-4S] cluster</name>
        <dbReference type="ChEBI" id="CHEBI:49883"/>
    </cofactor>
    <text evidence="14">Binds 1 [4Fe-4S] cluster per subunit.</text>
</comment>
<dbReference type="GO" id="GO:0019344">
    <property type="term" value="P:cysteine biosynthetic process"/>
    <property type="evidence" value="ECO:0007669"/>
    <property type="project" value="InterPro"/>
</dbReference>
<evidence type="ECO:0000256" key="11">
    <source>
        <dbReference type="ARBA" id="ARBA00030894"/>
    </source>
</evidence>
<evidence type="ECO:0000259" key="15">
    <source>
        <dbReference type="Pfam" id="PF01507"/>
    </source>
</evidence>
<dbReference type="GO" id="GO:0019379">
    <property type="term" value="P:sulfate assimilation, phosphoadenylyl sulfate reduction by phosphoadenylyl-sulfate reductase (thioredoxin)"/>
    <property type="evidence" value="ECO:0007669"/>
    <property type="project" value="UniProtKB-UniRule"/>
</dbReference>
<dbReference type="GO" id="GO:0046872">
    <property type="term" value="F:metal ion binding"/>
    <property type="evidence" value="ECO:0007669"/>
    <property type="project" value="UniProtKB-KW"/>
</dbReference>
<reference evidence="16 17" key="1">
    <citation type="submission" date="2016-01" db="EMBL/GenBank/DDBJ databases">
        <title>Genome sequence of the acidophilic iron oxidising Ferrovum strain Z-31.</title>
        <authorList>
            <person name="Poehlein A."/>
            <person name="Ullrich S.R."/>
            <person name="Schloemann M."/>
            <person name="Muehling M."/>
            <person name="Daniel R."/>
        </authorList>
    </citation>
    <scope>NUCLEOTIDE SEQUENCE [LARGE SCALE GENOMIC DNA]</scope>
    <source>
        <strain evidence="16 17">Z-31</strain>
    </source>
</reference>
<keyword evidence="5 14" id="KW-0408">Iron</keyword>
<dbReference type="HAMAP" id="MF_00063">
    <property type="entry name" value="CysH"/>
    <property type="match status" value="1"/>
</dbReference>
<evidence type="ECO:0000256" key="14">
    <source>
        <dbReference type="HAMAP-Rule" id="MF_00063"/>
    </source>
</evidence>
<dbReference type="InterPro" id="IPR002500">
    <property type="entry name" value="PAPS_reduct_dom"/>
</dbReference>
<accession>A0A149VXC7</accession>
<dbReference type="GO" id="GO:0004604">
    <property type="term" value="F:phosphoadenylyl-sulfate reductase (thioredoxin) activity"/>
    <property type="evidence" value="ECO:0007669"/>
    <property type="project" value="UniProtKB-UniRule"/>
</dbReference>
<evidence type="ECO:0000256" key="1">
    <source>
        <dbReference type="ARBA" id="ARBA00009732"/>
    </source>
</evidence>
<dbReference type="Pfam" id="PF01507">
    <property type="entry name" value="PAPS_reduct"/>
    <property type="match status" value="1"/>
</dbReference>
<evidence type="ECO:0000256" key="10">
    <source>
        <dbReference type="ARBA" id="ARBA00029514"/>
    </source>
</evidence>
<dbReference type="GO" id="GO:0070814">
    <property type="term" value="P:hydrogen sulfide biosynthetic process"/>
    <property type="evidence" value="ECO:0007669"/>
    <property type="project" value="UniProtKB-UniRule"/>
</dbReference>
<evidence type="ECO:0000256" key="3">
    <source>
        <dbReference type="ARBA" id="ARBA00022723"/>
    </source>
</evidence>
<evidence type="ECO:0000256" key="7">
    <source>
        <dbReference type="ARBA" id="ARBA00024298"/>
    </source>
</evidence>
<dbReference type="PIRSF" id="PIRSF000857">
    <property type="entry name" value="PAPS_reductase"/>
    <property type="match status" value="1"/>
</dbReference>
<evidence type="ECO:0000256" key="4">
    <source>
        <dbReference type="ARBA" id="ARBA00023002"/>
    </source>
</evidence>
<evidence type="ECO:0000256" key="13">
    <source>
        <dbReference type="ARBA" id="ARBA00048441"/>
    </source>
</evidence>
<feature type="domain" description="Phosphoadenosine phosphosulphate reductase" evidence="15">
    <location>
        <begin position="24"/>
        <end position="197"/>
    </location>
</feature>
<feature type="binding site" evidence="14">
    <location>
        <position position="191"/>
    </location>
    <ligand>
        <name>[4Fe-4S] cluster</name>
        <dbReference type="ChEBI" id="CHEBI:49883"/>
    </ligand>
</feature>
<dbReference type="EC" id="1.8.4.10" evidence="9 14"/>
<comment type="subcellular location">
    <subcellularLocation>
        <location evidence="14">Cytoplasm</location>
    </subcellularLocation>
</comment>
<keyword evidence="3 14" id="KW-0479">Metal-binding</keyword>
<gene>
    <name evidence="14 16" type="primary">cysH</name>
    <name evidence="16" type="ORF">FEMY_15980</name>
</gene>
<dbReference type="PATRIC" id="fig|1789004.3.peg.1630"/>
<comment type="catalytic activity">
    <reaction evidence="13 14">
        <text>[thioredoxin]-disulfide + sulfite + AMP + 2 H(+) = adenosine 5'-phosphosulfate + [thioredoxin]-dithiol</text>
        <dbReference type="Rhea" id="RHEA:21976"/>
        <dbReference type="Rhea" id="RHEA-COMP:10698"/>
        <dbReference type="Rhea" id="RHEA-COMP:10700"/>
        <dbReference type="ChEBI" id="CHEBI:15378"/>
        <dbReference type="ChEBI" id="CHEBI:17359"/>
        <dbReference type="ChEBI" id="CHEBI:29950"/>
        <dbReference type="ChEBI" id="CHEBI:50058"/>
        <dbReference type="ChEBI" id="CHEBI:58243"/>
        <dbReference type="ChEBI" id="CHEBI:456215"/>
        <dbReference type="EC" id="1.8.4.10"/>
    </reaction>
</comment>
<evidence type="ECO:0000256" key="9">
    <source>
        <dbReference type="ARBA" id="ARBA00024386"/>
    </source>
</evidence>
<dbReference type="SUPFAM" id="SSF52402">
    <property type="entry name" value="Adenine nucleotide alpha hydrolases-like"/>
    <property type="match status" value="1"/>
</dbReference>
<sequence length="231" mass="26450">MSISRIDQLEQNLRAWLLRTPVLSLASSLGAEDMVITDLICRKNLPIRIFTLDTGRLPEPTYRLLDRIFEHYGRRIEVFWPAQEDVEELVKEQGVNGFYHSLAARRACCGARKVKPLARALSGQQGWITGLRRDQSPTRSDLVAEIRDEGYGLMKYSPLLDWSQEEVWAVVKEYRVPYNALHDQQYASIGCAPCTRAIQSGEDERAGRWWWESSHSKECGLHVVSETATQE</sequence>
<comment type="caution">
    <text evidence="16">The sequence shown here is derived from an EMBL/GenBank/DDBJ whole genome shotgun (WGS) entry which is preliminary data.</text>
</comment>
<dbReference type="EMBL" id="LRRD01000033">
    <property type="protein sequence ID" value="KXW57891.1"/>
    <property type="molecule type" value="Genomic_DNA"/>
</dbReference>
<dbReference type="RefSeq" id="WP_062188190.1">
    <property type="nucleotide sequence ID" value="NZ_LRRD01000033.1"/>
</dbReference>
<organism evidence="16 17">
    <name type="scientific">Ferrovum myxofaciens</name>
    <dbReference type="NCBI Taxonomy" id="416213"/>
    <lineage>
        <taxon>Bacteria</taxon>
        <taxon>Pseudomonadati</taxon>
        <taxon>Pseudomonadota</taxon>
        <taxon>Betaproteobacteria</taxon>
        <taxon>Ferrovales</taxon>
        <taxon>Ferrovaceae</taxon>
        <taxon>Ferrovum</taxon>
    </lineage>
</organism>
<dbReference type="STRING" id="1789004.FEMY_15980"/>
<keyword evidence="6 14" id="KW-0411">Iron-sulfur</keyword>
<keyword evidence="2 14" id="KW-0963">Cytoplasm</keyword>
<dbReference type="PANTHER" id="PTHR46482:SF9">
    <property type="entry name" value="5'-ADENYLYLSULFATE REDUCTASE 1, CHLOROPLASTIC"/>
    <property type="match status" value="1"/>
</dbReference>
<dbReference type="InterPro" id="IPR011798">
    <property type="entry name" value="APS_reductase"/>
</dbReference>
<dbReference type="Proteomes" id="UP000075653">
    <property type="component" value="Unassembled WGS sequence"/>
</dbReference>
<dbReference type="GO" id="GO:0005737">
    <property type="term" value="C:cytoplasm"/>
    <property type="evidence" value="ECO:0007669"/>
    <property type="project" value="UniProtKB-SubCell"/>
</dbReference>
<evidence type="ECO:0000256" key="12">
    <source>
        <dbReference type="ARBA" id="ARBA00032041"/>
    </source>
</evidence>
<dbReference type="InterPro" id="IPR004511">
    <property type="entry name" value="PAPS/APS_Rdtase"/>
</dbReference>
<dbReference type="CDD" id="cd23945">
    <property type="entry name" value="PAPS_reductase"/>
    <property type="match status" value="1"/>
</dbReference>
<comment type="similarity">
    <text evidence="1 14">Belongs to the PAPS reductase family. CysH subfamily.</text>
</comment>
<dbReference type="GO" id="GO:0043866">
    <property type="term" value="F:adenylyl-sulfate reductase (thioredoxin) activity"/>
    <property type="evidence" value="ECO:0007669"/>
    <property type="project" value="UniProtKB-EC"/>
</dbReference>
<keyword evidence="4 14" id="KW-0560">Oxidoreductase</keyword>
<feature type="binding site" evidence="14">
    <location>
        <position position="108"/>
    </location>
    <ligand>
        <name>[4Fe-4S] cluster</name>
        <dbReference type="ChEBI" id="CHEBI:49883"/>
    </ligand>
</feature>
<comment type="function">
    <text evidence="7 14">Catalyzes the formation of sulfite from adenosine 5'-phosphosulfate (APS) using thioredoxin as an electron donor.</text>
</comment>
<feature type="active site" description="Nucleophile; cysteine thiosulfonate intermediate" evidence="14">
    <location>
        <position position="219"/>
    </location>
</feature>
<comment type="pathway">
    <text evidence="8 14">Sulfur metabolism; hydrogen sulfide biosynthesis; sulfite from sulfate.</text>
</comment>
<evidence type="ECO:0000256" key="5">
    <source>
        <dbReference type="ARBA" id="ARBA00023004"/>
    </source>
</evidence>
<dbReference type="NCBIfam" id="NF002537">
    <property type="entry name" value="PRK02090.1"/>
    <property type="match status" value="1"/>
</dbReference>
<name>A0A149VXC7_9PROT</name>
<feature type="binding site" evidence="14">
    <location>
        <position position="109"/>
    </location>
    <ligand>
        <name>[4Fe-4S] cluster</name>
        <dbReference type="ChEBI" id="CHEBI:49883"/>
    </ligand>
</feature>
<evidence type="ECO:0000313" key="16">
    <source>
        <dbReference type="EMBL" id="KXW57891.1"/>
    </source>
</evidence>
<protein>
    <recommendedName>
        <fullName evidence="10 14">Adenosine 5'-phosphosulfate reductase</fullName>
        <shortName evidence="14">APS reductase</shortName>
        <ecNumber evidence="9 14">1.8.4.10</ecNumber>
    </recommendedName>
    <alternativeName>
        <fullName evidence="12 14">5'-adenylylsulfate reductase</fullName>
    </alternativeName>
    <alternativeName>
        <fullName evidence="11 14">Thioredoxin-dependent 5'-adenylylsulfate reductase</fullName>
    </alternativeName>
</protein>
<dbReference type="InterPro" id="IPR014729">
    <property type="entry name" value="Rossmann-like_a/b/a_fold"/>
</dbReference>
<keyword evidence="17" id="KW-1185">Reference proteome</keyword>
<proteinExistence type="inferred from homology"/>
<feature type="binding site" evidence="14">
    <location>
        <position position="194"/>
    </location>
    <ligand>
        <name>[4Fe-4S] cluster</name>
        <dbReference type="ChEBI" id="CHEBI:49883"/>
    </ligand>
</feature>
<evidence type="ECO:0000256" key="8">
    <source>
        <dbReference type="ARBA" id="ARBA00024327"/>
    </source>
</evidence>
<evidence type="ECO:0000313" key="17">
    <source>
        <dbReference type="Proteomes" id="UP000075653"/>
    </source>
</evidence>